<dbReference type="InterPro" id="IPR036188">
    <property type="entry name" value="FAD/NAD-bd_sf"/>
</dbReference>
<reference evidence="4 5" key="2">
    <citation type="submission" date="2020-05" db="EMBL/GenBank/DDBJ databases">
        <title>Identification and distribution of gene clusters putatively required for synthesis of sphingolipid metabolism inhibitors in phylogenetically diverse species of the filamentous fungus Fusarium.</title>
        <authorList>
            <person name="Kim H.-S."/>
            <person name="Busman M."/>
            <person name="Brown D.W."/>
            <person name="Divon H."/>
            <person name="Uhlig S."/>
            <person name="Proctor R.H."/>
        </authorList>
    </citation>
    <scope>NUCLEOTIDE SEQUENCE [LARGE SCALE GENOMIC DNA]</scope>
    <source>
        <strain evidence="4 5">NRRL 25331</strain>
    </source>
</reference>
<protein>
    <submittedName>
        <fullName evidence="4">ACB 4-hydroxyacetophenone monooxygenase</fullName>
    </submittedName>
</protein>
<dbReference type="Proteomes" id="UP000572754">
    <property type="component" value="Unassembled WGS sequence"/>
</dbReference>
<sequence>MTSTKESPSSYSQFACIGAGFSGIALGATLKRWYGITDVRFFERHSDLGGTWYANKYPGAACDVPSVLYSYSFEPNPNWSRVLPSQEELWKYQKHVADKYDLPSKMTFGVEVQKCQWIEDTKRWVLEIRDCKAGVMFQHECRFLFAGSGILVTPREIDIPGSENFKGSIFHTSQWRSDVDVSRKNVVVIGNGCTAAQIVPSIVNQTKHLTQIVRAKHWMLPPIDGVYTDYMKSIFKYLPGTMMIQRLLVFLFAEIELKAVPMTTSAAKFRQKRRAYAEKFMRDTAPAKYHDLLIPDFEIGCKRRIYDSGYLESLQSKNLTLTNERALKIAENGVETDRGFIEADVIVLANGFSTNTFLEGVEVVGRDETLTQHWDSFGGAEAYNCSAMSGFPNFFMLLGPNATTGHTSAIMAIENSVNFALRILKPVLGSPNGVIELDRDAEVRYVNRIQDDLSKTVWNSGCQSWYIQPHSENSRVWNAMVYPYSQGYLWYRSLFPIWRDWKITPLYRYAQLPANSIRLLRLLPHQDEHAPIECQLFNCALEKSGGCRPYEALSYVWGSDHKPESIFVDACDLPIGKNLFAALLHLRDRSIERILWIDAICINQRDTKEKGHQVQSMAKIYATATRVFVWLGEAVPNIDQSFEAIRIAGFTAKQPTITAKTKTTILRVLMAPWFRRIWVLQEVAAARHIVVKCGHAEIDGYAFFQGLGVFKLPHDDYSGLRLLVLSVAYLAKGAAFRSRYATRQAGRFSLDICPLAQLVDMFHGRQASDPRDKIYALLGMCSDDPSISGLLVDYNVSWATVFQQCVNSILSGASSVDTWDNSELAVIRIKGCVLGKVFSFSSNVDREGKQGVGIHWKHGSLDKGEVSYLYFRPSTEAVKAGDAICLLQGATLPSIIRICRDYWKIITIAAPLPENPKGSGSDGLFNDFSLPEITIFPHDLLLVWDWNIGPEESEGGGNYEDLVSHLASTGPQPGLQNDLDRITRFWHSGVAMRSLNRPLADGNLRCALETLEGILGRLESHCLTDPSQAHSTKRDDMRNLQGTVGLLLDAELGHVPLCMAAGNGYEAVVKLLLDTGKIVPDAKDDDYQTPLWRAAKNGHTAIVKLLLDTHDVDPDAGRNQPGYVWYANDGRTPLSLAAENGHEAIVKLLVDTNKVDLDARSLVQNRTPLTYAAQNGHLGVVKLLLSTDKINLDPTRDRASRFNTETALTVAVIGGHKVIVELLIRAGVTDYEDFGDLCRLLLWAENYGDKEVAEILGSTKLF</sequence>
<name>A0A8H5U297_FUSCI</name>
<dbReference type="EMBL" id="JAAQPE010000158">
    <property type="protein sequence ID" value="KAF5682660.1"/>
    <property type="molecule type" value="Genomic_DNA"/>
</dbReference>
<keyword evidence="5" id="KW-1185">Reference proteome</keyword>
<comment type="similarity">
    <text evidence="1">Belongs to the FAD-binding monooxygenase family.</text>
</comment>
<dbReference type="SMART" id="SM00248">
    <property type="entry name" value="ANK"/>
    <property type="match status" value="5"/>
</dbReference>
<evidence type="ECO:0000256" key="2">
    <source>
        <dbReference type="PROSITE-ProRule" id="PRU00023"/>
    </source>
</evidence>
<dbReference type="PROSITE" id="PS50088">
    <property type="entry name" value="ANK_REPEAT"/>
    <property type="match status" value="2"/>
</dbReference>
<dbReference type="InterPro" id="IPR002110">
    <property type="entry name" value="Ankyrin_rpt"/>
</dbReference>
<dbReference type="GO" id="GO:0004497">
    <property type="term" value="F:monooxygenase activity"/>
    <property type="evidence" value="ECO:0007669"/>
    <property type="project" value="UniProtKB-KW"/>
</dbReference>
<dbReference type="AlphaFoldDB" id="A0A8H5U297"/>
<reference evidence="5" key="1">
    <citation type="journal article" date="2020" name="BMC Genomics">
        <title>Correction to: Identification and distribution of gene clusters required for synthesis of sphingolipid metabolism inhibitors in diverse species of the filamentous fungus Fusarium.</title>
        <authorList>
            <person name="Kim H.S."/>
            <person name="Lohmar J.M."/>
            <person name="Busman M."/>
            <person name="Brown D.W."/>
            <person name="Naumann T.A."/>
            <person name="Divon H.H."/>
            <person name="Lysoe E."/>
            <person name="Uhlig S."/>
            <person name="Proctor R.H."/>
        </authorList>
    </citation>
    <scope>NUCLEOTIDE SEQUENCE [LARGE SCALE GENOMIC DNA]</scope>
    <source>
        <strain evidence="5">NRRL 25331</strain>
    </source>
</reference>
<dbReference type="PANTHER" id="PTHR42877:SF10">
    <property type="entry name" value="L-ORNITHINE N(5)-OXYGENASE"/>
    <property type="match status" value="1"/>
</dbReference>
<dbReference type="InterPro" id="IPR051209">
    <property type="entry name" value="FAD-bind_Monooxygenase_sf"/>
</dbReference>
<gene>
    <name evidence="4" type="ORF">FCIRC_4868</name>
</gene>
<dbReference type="PROSITE" id="PS50297">
    <property type="entry name" value="ANK_REP_REGION"/>
    <property type="match status" value="2"/>
</dbReference>
<keyword evidence="4" id="KW-0560">Oxidoreductase</keyword>
<evidence type="ECO:0000313" key="5">
    <source>
        <dbReference type="Proteomes" id="UP000572754"/>
    </source>
</evidence>
<dbReference type="InterPro" id="IPR036770">
    <property type="entry name" value="Ankyrin_rpt-contain_sf"/>
</dbReference>
<comment type="caution">
    <text evidence="4">The sequence shown here is derived from an EMBL/GenBank/DDBJ whole genome shotgun (WGS) entry which is preliminary data.</text>
</comment>
<dbReference type="Pfam" id="PF12796">
    <property type="entry name" value="Ank_2"/>
    <property type="match status" value="2"/>
</dbReference>
<dbReference type="Pfam" id="PF06985">
    <property type="entry name" value="HET"/>
    <property type="match status" value="1"/>
</dbReference>
<dbReference type="SUPFAM" id="SSF48403">
    <property type="entry name" value="Ankyrin repeat"/>
    <property type="match status" value="1"/>
</dbReference>
<proteinExistence type="inferred from homology"/>
<organism evidence="4 5">
    <name type="scientific">Fusarium circinatum</name>
    <name type="common">Pitch canker fungus</name>
    <name type="synonym">Gibberella circinata</name>
    <dbReference type="NCBI Taxonomy" id="48490"/>
    <lineage>
        <taxon>Eukaryota</taxon>
        <taxon>Fungi</taxon>
        <taxon>Dikarya</taxon>
        <taxon>Ascomycota</taxon>
        <taxon>Pezizomycotina</taxon>
        <taxon>Sordariomycetes</taxon>
        <taxon>Hypocreomycetidae</taxon>
        <taxon>Hypocreales</taxon>
        <taxon>Nectriaceae</taxon>
        <taxon>Fusarium</taxon>
        <taxon>Fusarium fujikuroi species complex</taxon>
    </lineage>
</organism>
<accession>A0A8H5U297</accession>
<evidence type="ECO:0000259" key="3">
    <source>
        <dbReference type="Pfam" id="PF06985"/>
    </source>
</evidence>
<dbReference type="Pfam" id="PF13450">
    <property type="entry name" value="NAD_binding_8"/>
    <property type="match status" value="1"/>
</dbReference>
<dbReference type="SUPFAM" id="SSF51905">
    <property type="entry name" value="FAD/NAD(P)-binding domain"/>
    <property type="match status" value="2"/>
</dbReference>
<feature type="repeat" description="ANK" evidence="2">
    <location>
        <begin position="1164"/>
        <end position="1186"/>
    </location>
</feature>
<dbReference type="InterPro" id="IPR010730">
    <property type="entry name" value="HET"/>
</dbReference>
<evidence type="ECO:0000313" key="4">
    <source>
        <dbReference type="EMBL" id="KAF5682660.1"/>
    </source>
</evidence>
<dbReference type="PANTHER" id="PTHR42877">
    <property type="entry name" value="L-ORNITHINE N(5)-MONOOXYGENASE-RELATED"/>
    <property type="match status" value="1"/>
</dbReference>
<feature type="domain" description="Heterokaryon incompatibility" evidence="3">
    <location>
        <begin position="550"/>
        <end position="682"/>
    </location>
</feature>
<dbReference type="Gene3D" id="3.50.50.60">
    <property type="entry name" value="FAD/NAD(P)-binding domain"/>
    <property type="match status" value="2"/>
</dbReference>
<evidence type="ECO:0000256" key="1">
    <source>
        <dbReference type="ARBA" id="ARBA00010139"/>
    </source>
</evidence>
<feature type="repeat" description="ANK" evidence="2">
    <location>
        <begin position="1129"/>
        <end position="1151"/>
    </location>
</feature>
<dbReference type="Gene3D" id="1.25.40.20">
    <property type="entry name" value="Ankyrin repeat-containing domain"/>
    <property type="match status" value="2"/>
</dbReference>
<keyword evidence="4" id="KW-0503">Monooxygenase</keyword>
<keyword evidence="2" id="KW-0040">ANK repeat</keyword>